<dbReference type="PRINTS" id="PR00111">
    <property type="entry name" value="ABHYDROLASE"/>
</dbReference>
<keyword evidence="1 3" id="KW-0378">Hydrolase</keyword>
<dbReference type="OrthoDB" id="9812774at2"/>
<evidence type="ECO:0000256" key="1">
    <source>
        <dbReference type="ARBA" id="ARBA00022801"/>
    </source>
</evidence>
<evidence type="ECO:0000313" key="4">
    <source>
        <dbReference type="Proteomes" id="UP000291613"/>
    </source>
</evidence>
<comment type="caution">
    <text evidence="3">The sequence shown here is derived from an EMBL/GenBank/DDBJ whole genome shotgun (WGS) entry which is preliminary data.</text>
</comment>
<accession>A0A4Q9GTK5</accession>
<dbReference type="InterPro" id="IPR029058">
    <property type="entry name" value="AB_hydrolase_fold"/>
</dbReference>
<name>A0A4Q9GTK5_9HYPH</name>
<reference evidence="3 4" key="1">
    <citation type="submission" date="2019-02" db="EMBL/GenBank/DDBJ databases">
        <title>Hansschlegelia quercus sp. nov., a novel methylotrophic bacterium from buds of oak (Quercus robur L.).</title>
        <authorList>
            <person name="Agafonova N.V."/>
            <person name="Kaparullina E.N."/>
            <person name="Grouzdev D.S."/>
            <person name="Doronina N.V."/>
        </authorList>
    </citation>
    <scope>NUCLEOTIDE SEQUENCE [LARGE SCALE GENOMIC DNA]</scope>
    <source>
        <strain evidence="3 4">Dub</strain>
    </source>
</reference>
<dbReference type="SUPFAM" id="SSF53474">
    <property type="entry name" value="alpha/beta-Hydrolases"/>
    <property type="match status" value="1"/>
</dbReference>
<dbReference type="InterPro" id="IPR000073">
    <property type="entry name" value="AB_hydrolase_1"/>
</dbReference>
<sequence>MTDLPELFRGFDRRTIDVGGGIEIFCRIGGEGPPLVLLHGYPQTHACWRRVAARLAGRFQLILPDLRGYGRSSAPPPAPHGANYAKREMANDVVRLMEVLGHERFALAGHDRGARVGYRLALDHPGKLTRLAVLDIVPTAEMWAAMDARMAISTYHWAFLAQAAPLPETLISADPMLYLDRTLASWSASGLEAFDEASLAHYRAFFAEPARIAATCGDYRAGASVDVSHDASDRESSKMIDVPVLALWGERGFPGQIGSPLEIWRTWAHDVQGRSLNCGHFLPEEAPAETAEALLQFFEGASA</sequence>
<evidence type="ECO:0000313" key="3">
    <source>
        <dbReference type="EMBL" id="TBN55147.1"/>
    </source>
</evidence>
<proteinExistence type="predicted"/>
<dbReference type="GO" id="GO:0016787">
    <property type="term" value="F:hydrolase activity"/>
    <property type="evidence" value="ECO:0007669"/>
    <property type="project" value="UniProtKB-KW"/>
</dbReference>
<dbReference type="Proteomes" id="UP000291613">
    <property type="component" value="Unassembled WGS sequence"/>
</dbReference>
<dbReference type="Gene3D" id="3.40.50.1820">
    <property type="entry name" value="alpha/beta hydrolase"/>
    <property type="match status" value="1"/>
</dbReference>
<dbReference type="EMBL" id="SIUB01000001">
    <property type="protein sequence ID" value="TBN55147.1"/>
    <property type="molecule type" value="Genomic_DNA"/>
</dbReference>
<dbReference type="RefSeq" id="WP_131001398.1">
    <property type="nucleotide sequence ID" value="NZ_JBHSZR010000002.1"/>
</dbReference>
<dbReference type="InterPro" id="IPR000639">
    <property type="entry name" value="Epox_hydrolase-like"/>
</dbReference>
<organism evidence="3 4">
    <name type="scientific">Hansschlegelia quercus</name>
    <dbReference type="NCBI Taxonomy" id="2528245"/>
    <lineage>
        <taxon>Bacteria</taxon>
        <taxon>Pseudomonadati</taxon>
        <taxon>Pseudomonadota</taxon>
        <taxon>Alphaproteobacteria</taxon>
        <taxon>Hyphomicrobiales</taxon>
        <taxon>Methylopilaceae</taxon>
        <taxon>Hansschlegelia</taxon>
    </lineage>
</organism>
<dbReference type="AlphaFoldDB" id="A0A4Q9GTK5"/>
<feature type="domain" description="AB hydrolase-1" evidence="2">
    <location>
        <begin position="33"/>
        <end position="286"/>
    </location>
</feature>
<gene>
    <name evidence="3" type="ORF">EYR15_03140</name>
</gene>
<dbReference type="PRINTS" id="PR00412">
    <property type="entry name" value="EPOXHYDRLASE"/>
</dbReference>
<dbReference type="Pfam" id="PF00561">
    <property type="entry name" value="Abhydrolase_1"/>
    <property type="match status" value="1"/>
</dbReference>
<evidence type="ECO:0000259" key="2">
    <source>
        <dbReference type="Pfam" id="PF00561"/>
    </source>
</evidence>
<keyword evidence="4" id="KW-1185">Reference proteome</keyword>
<protein>
    <submittedName>
        <fullName evidence="3">Alpha/beta hydrolase</fullName>
    </submittedName>
</protein>
<dbReference type="PANTHER" id="PTHR43329">
    <property type="entry name" value="EPOXIDE HYDROLASE"/>
    <property type="match status" value="1"/>
</dbReference>